<dbReference type="Proteomes" id="UP001597301">
    <property type="component" value="Unassembled WGS sequence"/>
</dbReference>
<gene>
    <name evidence="1" type="ORF">ACFSCZ_05135</name>
</gene>
<dbReference type="RefSeq" id="WP_380772701.1">
    <property type="nucleotide sequence ID" value="NZ_JBHUEO010000008.1"/>
</dbReference>
<proteinExistence type="predicted"/>
<protein>
    <submittedName>
        <fullName evidence="1">Uncharacterized protein</fullName>
    </submittedName>
</protein>
<dbReference type="EMBL" id="JBHUEO010000008">
    <property type="protein sequence ID" value="MFD1706140.1"/>
    <property type="molecule type" value="Genomic_DNA"/>
</dbReference>
<comment type="caution">
    <text evidence="1">The sequence shown here is derived from an EMBL/GenBank/DDBJ whole genome shotgun (WGS) entry which is preliminary data.</text>
</comment>
<name>A0ABW4KE98_9BACI</name>
<evidence type="ECO:0000313" key="1">
    <source>
        <dbReference type="EMBL" id="MFD1706140.1"/>
    </source>
</evidence>
<evidence type="ECO:0000313" key="2">
    <source>
        <dbReference type="Proteomes" id="UP001597301"/>
    </source>
</evidence>
<accession>A0ABW4KE98</accession>
<sequence length="65" mass="7642">MSIYETLPDERLAEFFVGINRYIEKGILSEAMYYEIELIKKAALKRELTELDLRKLYLKAEKIGA</sequence>
<keyword evidence="2" id="KW-1185">Reference proteome</keyword>
<reference evidence="2" key="1">
    <citation type="journal article" date="2019" name="Int. J. Syst. Evol. Microbiol.">
        <title>The Global Catalogue of Microorganisms (GCM) 10K type strain sequencing project: providing services to taxonomists for standard genome sequencing and annotation.</title>
        <authorList>
            <consortium name="The Broad Institute Genomics Platform"/>
            <consortium name="The Broad Institute Genome Sequencing Center for Infectious Disease"/>
            <person name="Wu L."/>
            <person name="Ma J."/>
        </authorList>
    </citation>
    <scope>NUCLEOTIDE SEQUENCE [LARGE SCALE GENOMIC DNA]</scope>
    <source>
        <strain evidence="2">CGMCC 1.12295</strain>
    </source>
</reference>
<organism evidence="1 2">
    <name type="scientific">Siminovitchia sediminis</name>
    <dbReference type="NCBI Taxonomy" id="1274353"/>
    <lineage>
        <taxon>Bacteria</taxon>
        <taxon>Bacillati</taxon>
        <taxon>Bacillota</taxon>
        <taxon>Bacilli</taxon>
        <taxon>Bacillales</taxon>
        <taxon>Bacillaceae</taxon>
        <taxon>Siminovitchia</taxon>
    </lineage>
</organism>